<feature type="active site" evidence="4">
    <location>
        <position position="330"/>
    </location>
</feature>
<dbReference type="PANTHER" id="PTHR46143">
    <property type="entry name" value="CALPAIN-7"/>
    <property type="match status" value="1"/>
</dbReference>
<dbReference type="Gene3D" id="2.60.120.380">
    <property type="match status" value="1"/>
</dbReference>
<keyword evidence="3 4" id="KW-0788">Thiol protease</keyword>
<dbReference type="GO" id="GO:0006508">
    <property type="term" value="P:proteolysis"/>
    <property type="evidence" value="ECO:0007669"/>
    <property type="project" value="UniProtKB-KW"/>
</dbReference>
<dbReference type="SUPFAM" id="SSF54001">
    <property type="entry name" value="Cysteine proteinases"/>
    <property type="match status" value="1"/>
</dbReference>
<dbReference type="InterPro" id="IPR038765">
    <property type="entry name" value="Papain-like_cys_pep_sf"/>
</dbReference>
<keyword evidence="2 4" id="KW-0378">Hydrolase</keyword>
<evidence type="ECO:0000313" key="6">
    <source>
        <dbReference type="EMBL" id="CAJ1966829.1"/>
    </source>
</evidence>
<dbReference type="GO" id="GO:0004198">
    <property type="term" value="F:calcium-dependent cysteine-type endopeptidase activity"/>
    <property type="evidence" value="ECO:0007669"/>
    <property type="project" value="InterPro"/>
</dbReference>
<dbReference type="Pfam" id="PF00648">
    <property type="entry name" value="Peptidase_C2"/>
    <property type="match status" value="1"/>
</dbReference>
<proteinExistence type="predicted"/>
<dbReference type="CDD" id="cd00044">
    <property type="entry name" value="CysPc"/>
    <property type="match status" value="1"/>
</dbReference>
<evidence type="ECO:0000256" key="2">
    <source>
        <dbReference type="ARBA" id="ARBA00022801"/>
    </source>
</evidence>
<dbReference type="PANTHER" id="PTHR46143:SF1">
    <property type="entry name" value="CALPAIN-7"/>
    <property type="match status" value="1"/>
</dbReference>
<dbReference type="InterPro" id="IPR036213">
    <property type="entry name" value="Calpain_III_sf"/>
</dbReference>
<dbReference type="SUPFAM" id="SSF49758">
    <property type="entry name" value="Calpain large subunit, middle domain (domain III)"/>
    <property type="match status" value="2"/>
</dbReference>
<name>A0AAD2G9I2_9STRA</name>
<evidence type="ECO:0000256" key="4">
    <source>
        <dbReference type="PROSITE-ProRule" id="PRU00239"/>
    </source>
</evidence>
<dbReference type="EMBL" id="CAKOGP040002313">
    <property type="protein sequence ID" value="CAJ1966829.1"/>
    <property type="molecule type" value="Genomic_DNA"/>
</dbReference>
<dbReference type="InterPro" id="IPR051297">
    <property type="entry name" value="PalB/RIM13"/>
</dbReference>
<evidence type="ECO:0000313" key="7">
    <source>
        <dbReference type="Proteomes" id="UP001295423"/>
    </source>
</evidence>
<dbReference type="InterPro" id="IPR022683">
    <property type="entry name" value="Calpain_III"/>
</dbReference>
<gene>
    <name evidence="6" type="ORF">CYCCA115_LOCUS22412</name>
</gene>
<protein>
    <recommendedName>
        <fullName evidence="5">Calpain catalytic domain-containing protein</fullName>
    </recommendedName>
</protein>
<evidence type="ECO:0000259" key="5">
    <source>
        <dbReference type="PROSITE" id="PS50203"/>
    </source>
</evidence>
<sequence length="874" mass="99104">MSFWNLEIMDPRIDVAFELLEKATLLEKDGSNRIEAATKYYEAVYLMKEVLQRTPQTQQFISIRNLLEQKIMLYSESASRLYFDDNSAPPSIISDPRSPVMGEKKFFNEEQVEKPSRALIQKATKESIQLNRLAANANSRLSRAMDLDESGESKDMIVDAYLAAAKLYLDAIRIAETMPNSSVAVSLKGFVQGALDRVEVLKKTMSEDKLSRDIPKTQKKQINSPSLSAHEKKILMKSSLIASGLFLPWSDEDEHFMSSKSSSLSRTTTELFRDKELLELSEKQKQHFSRWARPSEIMAMRERSGRRQQAPVLIQSISPYSIRQNYVTDCSFIASLCICAAYEKRFRRRLITSIIYPQNENGIPVYNPAGKYTVKLWLNGVARKVVVDDLFPVDAYGRLLCSDTRPKNDVLELWVSVIEKAYMKLCGGYDFPGSNSGVDLFSLTGWIPERIFFPENTSKVRDFETEPERAWDRLYSANSFGDCLITVSATPDMNEARAKQLGLFIGHAYAVLDVVQVSDGTRLLQMKNPWAKDSWKGKYSTSDPASWKNSVLAAEIKYDVELAAKHDDGVFWICWDDVLKYFQNIQLSWNPKLFPSRSTIHGFWPVTLGPQVDTFNIGENPQYVLHLSQDAINKKAAIWILISRHVTKQEQEGAEVTDFLTIHLMKNSKKKERVWYPQRSTTLVHGAYTNNPHGLIRYDVSGPEDEYIALVLSQHNKTKDLSYTLSCFCTESFSLDHMESELPNMRIVNAKWTAENAKGPVGKEAFFFNPMYVMTLSQDSTLQLRCSTMKGFAVNVMLIRVQKTGNNDFRQASMKYGKIALDSGNYRHGFAVTNRAKVAAGTYTIVVSTFNPGQVGPFSVRIASSTALQIKELV</sequence>
<dbReference type="Pfam" id="PF01067">
    <property type="entry name" value="Calpain_III"/>
    <property type="match status" value="1"/>
</dbReference>
<dbReference type="SMART" id="SM00720">
    <property type="entry name" value="calpain_III"/>
    <property type="match status" value="1"/>
</dbReference>
<dbReference type="InterPro" id="IPR001300">
    <property type="entry name" value="Peptidase_C2_calpain_cat"/>
</dbReference>
<feature type="active site" evidence="4">
    <location>
        <position position="528"/>
    </location>
</feature>
<accession>A0AAD2G9I2</accession>
<evidence type="ECO:0000256" key="1">
    <source>
        <dbReference type="ARBA" id="ARBA00022670"/>
    </source>
</evidence>
<reference evidence="6" key="1">
    <citation type="submission" date="2023-08" db="EMBL/GenBank/DDBJ databases">
        <authorList>
            <person name="Audoor S."/>
            <person name="Bilcke G."/>
        </authorList>
    </citation>
    <scope>NUCLEOTIDE SEQUENCE</scope>
</reference>
<dbReference type="SMART" id="SM00230">
    <property type="entry name" value="CysPc"/>
    <property type="match status" value="1"/>
</dbReference>
<dbReference type="Gene3D" id="3.90.70.10">
    <property type="entry name" value="Cysteine proteinases"/>
    <property type="match status" value="1"/>
</dbReference>
<dbReference type="Proteomes" id="UP001295423">
    <property type="component" value="Unassembled WGS sequence"/>
</dbReference>
<comment type="caution">
    <text evidence="6">The sequence shown here is derived from an EMBL/GenBank/DDBJ whole genome shotgun (WGS) entry which is preliminary data.</text>
</comment>
<keyword evidence="7" id="KW-1185">Reference proteome</keyword>
<evidence type="ECO:0000256" key="3">
    <source>
        <dbReference type="ARBA" id="ARBA00022807"/>
    </source>
</evidence>
<dbReference type="AlphaFoldDB" id="A0AAD2G9I2"/>
<feature type="active site" evidence="4">
    <location>
        <position position="507"/>
    </location>
</feature>
<dbReference type="InterPro" id="IPR022682">
    <property type="entry name" value="Calpain_domain_III"/>
</dbReference>
<feature type="domain" description="Calpain catalytic" evidence="5">
    <location>
        <begin position="253"/>
        <end position="591"/>
    </location>
</feature>
<dbReference type="PROSITE" id="PS50203">
    <property type="entry name" value="CALPAIN_CAT"/>
    <property type="match status" value="1"/>
</dbReference>
<organism evidence="6 7">
    <name type="scientific">Cylindrotheca closterium</name>
    <dbReference type="NCBI Taxonomy" id="2856"/>
    <lineage>
        <taxon>Eukaryota</taxon>
        <taxon>Sar</taxon>
        <taxon>Stramenopiles</taxon>
        <taxon>Ochrophyta</taxon>
        <taxon>Bacillariophyta</taxon>
        <taxon>Bacillariophyceae</taxon>
        <taxon>Bacillariophycidae</taxon>
        <taxon>Bacillariales</taxon>
        <taxon>Bacillariaceae</taxon>
        <taxon>Cylindrotheca</taxon>
    </lineage>
</organism>
<keyword evidence="1 4" id="KW-0645">Protease</keyword>